<feature type="region of interest" description="Disordered" evidence="2">
    <location>
        <begin position="116"/>
        <end position="140"/>
    </location>
</feature>
<gene>
    <name evidence="3" type="ORF">JOC47_002485</name>
</gene>
<dbReference type="Proteomes" id="UP000774000">
    <property type="component" value="Unassembled WGS sequence"/>
</dbReference>
<reference evidence="3" key="1">
    <citation type="submission" date="2021-01" db="EMBL/GenBank/DDBJ databases">
        <title>Genomic Encyclopedia of Type Strains, Phase IV (KMG-IV): sequencing the most valuable type-strain genomes for metagenomic binning, comparative biology and taxonomic classification.</title>
        <authorList>
            <person name="Goeker M."/>
        </authorList>
    </citation>
    <scope>NUCLEOTIDE SEQUENCE</scope>
    <source>
        <strain evidence="3">DSM 23230</strain>
    </source>
</reference>
<protein>
    <submittedName>
        <fullName evidence="3">Cytoskeletal protein CcmA (Bactofilin family)</fullName>
    </submittedName>
</protein>
<comment type="caution">
    <text evidence="3">The sequence shown here is derived from an EMBL/GenBank/DDBJ whole genome shotgun (WGS) entry which is preliminary data.</text>
</comment>
<dbReference type="PANTHER" id="PTHR35024:SF4">
    <property type="entry name" value="POLYMER-FORMING CYTOSKELETAL PROTEIN"/>
    <property type="match status" value="1"/>
</dbReference>
<dbReference type="Pfam" id="PF04519">
    <property type="entry name" value="Bactofilin"/>
    <property type="match status" value="1"/>
</dbReference>
<name>A0A939BRS1_9FIRM</name>
<dbReference type="InterPro" id="IPR007607">
    <property type="entry name" value="BacA/B"/>
</dbReference>
<accession>A0A939BRS1</accession>
<evidence type="ECO:0000256" key="1">
    <source>
        <dbReference type="ARBA" id="ARBA00044755"/>
    </source>
</evidence>
<evidence type="ECO:0000256" key="2">
    <source>
        <dbReference type="SAM" id="MobiDB-lite"/>
    </source>
</evidence>
<dbReference type="PANTHER" id="PTHR35024">
    <property type="entry name" value="HYPOTHETICAL CYTOSOLIC PROTEIN"/>
    <property type="match status" value="1"/>
</dbReference>
<keyword evidence="4" id="KW-1185">Reference proteome</keyword>
<organism evidence="3 4">
    <name type="scientific">Halanaerobacter jeridensis</name>
    <dbReference type="NCBI Taxonomy" id="706427"/>
    <lineage>
        <taxon>Bacteria</taxon>
        <taxon>Bacillati</taxon>
        <taxon>Bacillota</taxon>
        <taxon>Clostridia</taxon>
        <taxon>Halanaerobiales</taxon>
        <taxon>Halobacteroidaceae</taxon>
        <taxon>Halanaerobacter</taxon>
    </lineage>
</organism>
<dbReference type="RefSeq" id="WP_204702363.1">
    <property type="nucleotide sequence ID" value="NZ_JAFBDQ010000014.1"/>
</dbReference>
<sequence>MLFGSNDKEKNETSTKEVGTIISQGTKIEGEVEVKESIRIDGQLNGKLTAKGDILVGKSGKLKADLEGDNIEIAGTVEGDVRAKGKLKLLKNGELIGDICYSNLVINDGAVFKGTSISDKDKETKGKSKKNKSKKDLKKN</sequence>
<proteinExistence type="inferred from homology"/>
<evidence type="ECO:0000313" key="4">
    <source>
        <dbReference type="Proteomes" id="UP000774000"/>
    </source>
</evidence>
<evidence type="ECO:0000313" key="3">
    <source>
        <dbReference type="EMBL" id="MBM7557619.1"/>
    </source>
</evidence>
<feature type="compositionally biased region" description="Basic residues" evidence="2">
    <location>
        <begin position="127"/>
        <end position="140"/>
    </location>
</feature>
<comment type="similarity">
    <text evidence="1">Belongs to the bactofilin family.</text>
</comment>
<dbReference type="AlphaFoldDB" id="A0A939BRS1"/>
<dbReference type="EMBL" id="JAFBDQ010000014">
    <property type="protein sequence ID" value="MBM7557619.1"/>
    <property type="molecule type" value="Genomic_DNA"/>
</dbReference>